<dbReference type="InterPro" id="IPR001387">
    <property type="entry name" value="Cro/C1-type_HTH"/>
</dbReference>
<gene>
    <name evidence="3" type="ORF">ACFO6W_02325</name>
</gene>
<dbReference type="RefSeq" id="WP_379993697.1">
    <property type="nucleotide sequence ID" value="NZ_JBHSGN010000012.1"/>
</dbReference>
<protein>
    <submittedName>
        <fullName evidence="3">Helix-turn-helix domain-containing protein</fullName>
    </submittedName>
</protein>
<comment type="caution">
    <text evidence="3">The sequence shown here is derived from an EMBL/GenBank/DDBJ whole genome shotgun (WGS) entry which is preliminary data.</text>
</comment>
<evidence type="ECO:0000313" key="3">
    <source>
        <dbReference type="EMBL" id="MFC4672521.1"/>
    </source>
</evidence>
<dbReference type="SMART" id="SM00530">
    <property type="entry name" value="HTH_XRE"/>
    <property type="match status" value="1"/>
</dbReference>
<dbReference type="CDD" id="cd00093">
    <property type="entry name" value="HTH_XRE"/>
    <property type="match status" value="1"/>
</dbReference>
<dbReference type="PROSITE" id="PS50943">
    <property type="entry name" value="HTH_CROC1"/>
    <property type="match status" value="1"/>
</dbReference>
<reference evidence="4" key="1">
    <citation type="journal article" date="2019" name="Int. J. Syst. Evol. Microbiol.">
        <title>The Global Catalogue of Microorganisms (GCM) 10K type strain sequencing project: providing services to taxonomists for standard genome sequencing and annotation.</title>
        <authorList>
            <consortium name="The Broad Institute Genomics Platform"/>
            <consortium name="The Broad Institute Genome Sequencing Center for Infectious Disease"/>
            <person name="Wu L."/>
            <person name="Ma J."/>
        </authorList>
    </citation>
    <scope>NUCLEOTIDE SEQUENCE [LARGE SCALE GENOMIC DNA]</scope>
    <source>
        <strain evidence="4">CCUG 66188</strain>
    </source>
</reference>
<feature type="domain" description="HTH cro/C1-type" evidence="2">
    <location>
        <begin position="17"/>
        <end position="70"/>
    </location>
</feature>
<dbReference type="EMBL" id="JBHSGN010000012">
    <property type="protein sequence ID" value="MFC4672521.1"/>
    <property type="molecule type" value="Genomic_DNA"/>
</dbReference>
<keyword evidence="4" id="KW-1185">Reference proteome</keyword>
<evidence type="ECO:0000256" key="1">
    <source>
        <dbReference type="SAM" id="Coils"/>
    </source>
</evidence>
<dbReference type="InterPro" id="IPR010982">
    <property type="entry name" value="Lambda_DNA-bd_dom_sf"/>
</dbReference>
<dbReference type="Gene3D" id="1.10.260.40">
    <property type="entry name" value="lambda repressor-like DNA-binding domains"/>
    <property type="match status" value="1"/>
</dbReference>
<dbReference type="SUPFAM" id="SSF47413">
    <property type="entry name" value="lambda repressor-like DNA-binding domains"/>
    <property type="match status" value="1"/>
</dbReference>
<keyword evidence="1" id="KW-0175">Coiled coil</keyword>
<feature type="coiled-coil region" evidence="1">
    <location>
        <begin position="120"/>
        <end position="160"/>
    </location>
</feature>
<organism evidence="3 4">
    <name type="scientific">Dysgonomonas termitidis</name>
    <dbReference type="NCBI Taxonomy" id="1516126"/>
    <lineage>
        <taxon>Bacteria</taxon>
        <taxon>Pseudomonadati</taxon>
        <taxon>Bacteroidota</taxon>
        <taxon>Bacteroidia</taxon>
        <taxon>Bacteroidales</taxon>
        <taxon>Dysgonomonadaceae</taxon>
        <taxon>Dysgonomonas</taxon>
    </lineage>
</organism>
<proteinExistence type="predicted"/>
<sequence>MNEVVEKKNSIHQGRNIRFAREFKGLSQQDLGDKINKQQSEISKIENQEVIENEILDRIALALDVSADFLRNFDFQSATKNYYNDTTIHSAEKSQDVVNQGDQSQVFNYYPLEQVMEMTTKLLNMQKEHYEKEMRLLEEKHEIDKEKALLKQELEFLKNSK</sequence>
<name>A0ABV9KRF8_9BACT</name>
<dbReference type="Proteomes" id="UP001596023">
    <property type="component" value="Unassembled WGS sequence"/>
</dbReference>
<dbReference type="Pfam" id="PF01381">
    <property type="entry name" value="HTH_3"/>
    <property type="match status" value="1"/>
</dbReference>
<evidence type="ECO:0000259" key="2">
    <source>
        <dbReference type="PROSITE" id="PS50943"/>
    </source>
</evidence>
<accession>A0ABV9KRF8</accession>
<evidence type="ECO:0000313" key="4">
    <source>
        <dbReference type="Proteomes" id="UP001596023"/>
    </source>
</evidence>